<protein>
    <recommendedName>
        <fullName evidence="2">Deoxyguanosinetriphosphate triphosphohydrolase-like protein</fullName>
    </recommendedName>
</protein>
<dbReference type="InterPro" id="IPR023023">
    <property type="entry name" value="dNTPase_2"/>
</dbReference>
<dbReference type="PROSITE" id="PS51831">
    <property type="entry name" value="HD"/>
    <property type="match status" value="1"/>
</dbReference>
<dbReference type="InterPro" id="IPR006261">
    <property type="entry name" value="dGTPase"/>
</dbReference>
<dbReference type="InterPro" id="IPR026875">
    <property type="entry name" value="PHydrolase_assoc_dom"/>
</dbReference>
<dbReference type="Pfam" id="PF01966">
    <property type="entry name" value="HD"/>
    <property type="match status" value="1"/>
</dbReference>
<comment type="similarity">
    <text evidence="2">Belongs to the dGTPase family. Type 2 subfamily.</text>
</comment>
<evidence type="ECO:0000259" key="3">
    <source>
        <dbReference type="PROSITE" id="PS51831"/>
    </source>
</evidence>
<dbReference type="Pfam" id="PF13286">
    <property type="entry name" value="HD_assoc"/>
    <property type="match status" value="1"/>
</dbReference>
<dbReference type="InterPro" id="IPR003607">
    <property type="entry name" value="HD/PDEase_dom"/>
</dbReference>
<feature type="domain" description="HD" evidence="3">
    <location>
        <begin position="65"/>
        <end position="258"/>
    </location>
</feature>
<dbReference type="CDD" id="cd00077">
    <property type="entry name" value="HDc"/>
    <property type="match status" value="1"/>
</dbReference>
<organism evidence="4 5">
    <name type="scientific">Marinomonas balearica</name>
    <dbReference type="NCBI Taxonomy" id="491947"/>
    <lineage>
        <taxon>Bacteria</taxon>
        <taxon>Pseudomonadati</taxon>
        <taxon>Pseudomonadota</taxon>
        <taxon>Gammaproteobacteria</taxon>
        <taxon>Oceanospirillales</taxon>
        <taxon>Oceanospirillaceae</taxon>
        <taxon>Marinomonas</taxon>
    </lineage>
</organism>
<evidence type="ECO:0000256" key="1">
    <source>
        <dbReference type="ARBA" id="ARBA00022801"/>
    </source>
</evidence>
<dbReference type="NCBIfam" id="TIGR01353">
    <property type="entry name" value="dGTP_triPase"/>
    <property type="match status" value="1"/>
</dbReference>
<comment type="caution">
    <text evidence="4">The sequence shown here is derived from an EMBL/GenBank/DDBJ whole genome shotgun (WGS) entry which is preliminary data.</text>
</comment>
<dbReference type="Proteomes" id="UP000294656">
    <property type="component" value="Unassembled WGS sequence"/>
</dbReference>
<gene>
    <name evidence="4" type="ORF">DFP79_1151</name>
</gene>
<keyword evidence="1 2" id="KW-0378">Hydrolase</keyword>
<dbReference type="InterPro" id="IPR050135">
    <property type="entry name" value="dGTPase-like"/>
</dbReference>
<evidence type="ECO:0000313" key="4">
    <source>
        <dbReference type="EMBL" id="TDO98739.1"/>
    </source>
</evidence>
<dbReference type="GO" id="GO:0006203">
    <property type="term" value="P:dGTP catabolic process"/>
    <property type="evidence" value="ECO:0007669"/>
    <property type="project" value="TreeGrafter"/>
</dbReference>
<evidence type="ECO:0000313" key="5">
    <source>
        <dbReference type="Proteomes" id="UP000294656"/>
    </source>
</evidence>
<keyword evidence="5" id="KW-1185">Reference proteome</keyword>
<evidence type="ECO:0000256" key="2">
    <source>
        <dbReference type="HAMAP-Rule" id="MF_01212"/>
    </source>
</evidence>
<dbReference type="OrthoDB" id="9803619at2"/>
<sequence length="449" mass="51404">MNNDAYDDFTIWEERQSGPKVNRDNDYRTVYQRDRARIIHSAAFRRLQSKTQILAIRQNDYSRTRLTHSLEVSQIGGGIAFHLRHRYQDNEAFLPWLADDALIETICLSHDIGHPPFGHGGEVALNYMMTDHGGFEGNAQSLRILSKRGSYSDEFGMDVSRRTMLGVLKYPVLHDDVVGQYPAKPSNLRQFQAKLWSPPKCIYAEEKDLLNWVLSPFSEADRKQMAKTKPAQNNSHSVSLFSNFDTSIMDLADDIAYGVHDLEDAIVLGMVTQEMWSKYLEPQLTQLDTSYLNKNIKTVRDQLFSGKSHLRKEAIGNLVSWFITSCEISENTDFEHPLLRYSATLPSAQKEALATLKNFEMQHIIKRPEVQMLVYKGQQMLLEIFEALNSDPDRLLPKEIASEWRAVKKAEGNSQRIICDYMASMTDDYASRLYNTLFVPSVGSVFEPI</sequence>
<dbReference type="HAMAP" id="MF_01212">
    <property type="entry name" value="dGTPase_type2"/>
    <property type="match status" value="1"/>
</dbReference>
<dbReference type="InterPro" id="IPR006674">
    <property type="entry name" value="HD_domain"/>
</dbReference>
<proteinExistence type="inferred from homology"/>
<dbReference type="PANTHER" id="PTHR11373:SF40">
    <property type="entry name" value="DEOXYGUANOSINETRIPHOSPHATE TRIPHOSPHOHYDROLASE-LIKE PROTEIN 2"/>
    <property type="match status" value="1"/>
</dbReference>
<dbReference type="EMBL" id="SNXC01000010">
    <property type="protein sequence ID" value="TDO98739.1"/>
    <property type="molecule type" value="Genomic_DNA"/>
</dbReference>
<dbReference type="GO" id="GO:0008832">
    <property type="term" value="F:dGTPase activity"/>
    <property type="evidence" value="ECO:0007669"/>
    <property type="project" value="TreeGrafter"/>
</dbReference>
<dbReference type="NCBIfam" id="NF003701">
    <property type="entry name" value="PRK05318.1"/>
    <property type="match status" value="1"/>
</dbReference>
<dbReference type="Gene3D" id="1.10.3210.10">
    <property type="entry name" value="Hypothetical protein af1432"/>
    <property type="match status" value="1"/>
</dbReference>
<reference evidence="4 5" key="1">
    <citation type="submission" date="2019-03" db="EMBL/GenBank/DDBJ databases">
        <title>Genomic Encyclopedia of Type Strains, Phase III (KMG-III): the genomes of soil and plant-associated and newly described type strains.</title>
        <authorList>
            <person name="Whitman W."/>
        </authorList>
    </citation>
    <scope>NUCLEOTIDE SEQUENCE [LARGE SCALE GENOMIC DNA]</scope>
    <source>
        <strain evidence="4 5">CECT 7378</strain>
    </source>
</reference>
<accession>A0A4R6MF75</accession>
<dbReference type="AlphaFoldDB" id="A0A4R6MF75"/>
<dbReference type="RefSeq" id="WP_133502969.1">
    <property type="nucleotide sequence ID" value="NZ_SNXC01000010.1"/>
</dbReference>
<dbReference type="SMART" id="SM00471">
    <property type="entry name" value="HDc"/>
    <property type="match status" value="1"/>
</dbReference>
<dbReference type="SUPFAM" id="SSF109604">
    <property type="entry name" value="HD-domain/PDEase-like"/>
    <property type="match status" value="1"/>
</dbReference>
<dbReference type="NCBIfam" id="NF041026">
    <property type="entry name" value="antiphage_dGTPase"/>
    <property type="match status" value="1"/>
</dbReference>
<dbReference type="PANTHER" id="PTHR11373">
    <property type="entry name" value="DEOXYNUCLEOSIDE TRIPHOSPHATE TRIPHOSPHOHYDROLASE"/>
    <property type="match status" value="1"/>
</dbReference>
<name>A0A4R6MF75_9GAMM</name>